<gene>
    <name evidence="2" type="ORF">ADEAN_000590000</name>
</gene>
<dbReference type="SUPFAM" id="SSF52540">
    <property type="entry name" value="P-loop containing nucleoside triphosphate hydrolases"/>
    <property type="match status" value="1"/>
</dbReference>
<name>A0A7G2CJH2_9TRYP</name>
<dbReference type="PANTHER" id="PTHR14074:SF16">
    <property type="entry name" value="ANTIVIRAL INNATE IMMUNE RESPONSE RECEPTOR RIG-I"/>
    <property type="match status" value="1"/>
</dbReference>
<dbReference type="GO" id="GO:0004386">
    <property type="term" value="F:helicase activity"/>
    <property type="evidence" value="ECO:0007669"/>
    <property type="project" value="UniProtKB-KW"/>
</dbReference>
<dbReference type="AlphaFoldDB" id="A0A7G2CJH2"/>
<dbReference type="SMART" id="SM00490">
    <property type="entry name" value="HELICc"/>
    <property type="match status" value="1"/>
</dbReference>
<proteinExistence type="predicted"/>
<dbReference type="Pfam" id="PF00271">
    <property type="entry name" value="Helicase_C"/>
    <property type="match status" value="1"/>
</dbReference>
<organism evidence="2 3">
    <name type="scientific">Angomonas deanei</name>
    <dbReference type="NCBI Taxonomy" id="59799"/>
    <lineage>
        <taxon>Eukaryota</taxon>
        <taxon>Discoba</taxon>
        <taxon>Euglenozoa</taxon>
        <taxon>Kinetoplastea</taxon>
        <taxon>Metakinetoplastina</taxon>
        <taxon>Trypanosomatida</taxon>
        <taxon>Trypanosomatidae</taxon>
        <taxon>Strigomonadinae</taxon>
        <taxon>Angomonas</taxon>
    </lineage>
</organism>
<evidence type="ECO:0000313" key="3">
    <source>
        <dbReference type="Proteomes" id="UP000515908"/>
    </source>
</evidence>
<keyword evidence="2" id="KW-0067">ATP-binding</keyword>
<keyword evidence="3" id="KW-1185">Reference proteome</keyword>
<reference evidence="2 3" key="1">
    <citation type="submission" date="2020-08" db="EMBL/GenBank/DDBJ databases">
        <authorList>
            <person name="Newling K."/>
            <person name="Davey J."/>
            <person name="Forrester S."/>
        </authorList>
    </citation>
    <scope>NUCLEOTIDE SEQUENCE [LARGE SCALE GENOMIC DNA]</scope>
    <source>
        <strain evidence="3">Crithidia deanei Carvalho (ATCC PRA-265)</strain>
    </source>
</reference>
<keyword evidence="2" id="KW-0378">Hydrolase</keyword>
<protein>
    <submittedName>
        <fullName evidence="2">Helicase conserved C-terminal domain containing protein, putative</fullName>
    </submittedName>
</protein>
<dbReference type="PANTHER" id="PTHR14074">
    <property type="entry name" value="HELICASE WITH DEATH DOMAIN-RELATED"/>
    <property type="match status" value="1"/>
</dbReference>
<dbReference type="Gene3D" id="3.40.50.300">
    <property type="entry name" value="P-loop containing nucleotide triphosphate hydrolases"/>
    <property type="match status" value="1"/>
</dbReference>
<sequence length="1014" mass="113271">MTVRGVQMLEQLEESLRSGRRDGKGADSDTEQSRAAVEELLLEPTPGQAFPLLCGLSASPITRFVKMQACLDELIAVTKCRLVTVTSERRQLERRVRIPTMISLSFYSDPKQRLLHQTYSEIAKDVYCLTMDMEEIILRSGTLHRAEAGINANNSVAASLDKIKKGVHVSFKNSMRTKLQKTTFMSTTFIMDCRNCRTFLLQDGTLRKTIQAFVGSLHNQHAIRSGDNSYGGVAEGASTIRRNAARWAGHQDPTSGRPQERNCAPIHNVEEFFRQFLCQTQVESEHHICFFLMQLLLVLETVALAMHQLESCSIGESFNTIFSMLSHTVMRDAQRTNFSFIKNAKYPSASKKGPYDLYVLPYIQELKRIPLEYLKQSFCQLHVRVEGDNPQEKISFPQLLQTCDVKSTTRDEDALRVIEELDTTSCLFTSAYSTRLLLLIRLLEEAIAIRETTSTEPHSKFRGIVFVDTKATAQHVYNALYHYSDDHGLFRRLNPAVFWGQTRSKDTVGMTKAEQTSVLNRFRAADVKLLIATSVAEEGLDIPNCSLVVRYDACVTLRDVLQTRGRARQLNSLFFLLTNLAFAESRLRFITSAIRQQDELIGQLMRKQQVFCDAMALDKTTRLVGGTDGTDREGGTRPWQRDPAAALLWVQSAYGVKVLSTEKFVFVGLDTNLEGMDTTSKKWSGGPNGQTVSSTPYDTRSSTVAAISVTLLVAMPPHKPADGATAVPLFGKAIGNRVKARKAAALNLCKELQEHGYFDKPYDNTVQAAPQVMALERPVMTVGDGLVFCSGSYASRDTILRLFPQCRSLLQATPTEKGTSAEAGVSYFCQMHYEPSVWSRLTGSVVRLLKTELQRLRVADPVTTLVRKRSRDVVVSMVRLTLQLNRLTVLDRSPVPLVEQFCQQVQAERAREAALGKQTPMGCNDRMSRQLGALEPTPKVEDGVLARYKNTVLRCLPDTPTKVVLEITEVEPYGLEKASLAALQFLQADVLDGVEEVPLLLALIEHSSVGHHLF</sequence>
<dbReference type="EMBL" id="LR877155">
    <property type="protein sequence ID" value="CAD2218412.1"/>
    <property type="molecule type" value="Genomic_DNA"/>
</dbReference>
<dbReference type="VEuPathDB" id="TriTrypDB:ADEAN_000590000"/>
<dbReference type="Proteomes" id="UP000515908">
    <property type="component" value="Chromosome 11"/>
</dbReference>
<dbReference type="InterPro" id="IPR051363">
    <property type="entry name" value="RLR_Helicase"/>
</dbReference>
<feature type="domain" description="Helicase C-terminal" evidence="1">
    <location>
        <begin position="441"/>
        <end position="609"/>
    </location>
</feature>
<accession>A0A7G2CJH2</accession>
<keyword evidence="2" id="KW-0347">Helicase</keyword>
<dbReference type="GO" id="GO:0005737">
    <property type="term" value="C:cytoplasm"/>
    <property type="evidence" value="ECO:0007669"/>
    <property type="project" value="TreeGrafter"/>
</dbReference>
<evidence type="ECO:0000259" key="1">
    <source>
        <dbReference type="PROSITE" id="PS51194"/>
    </source>
</evidence>
<keyword evidence="2" id="KW-0547">Nucleotide-binding</keyword>
<evidence type="ECO:0000313" key="2">
    <source>
        <dbReference type="EMBL" id="CAD2218412.1"/>
    </source>
</evidence>
<dbReference type="InterPro" id="IPR027417">
    <property type="entry name" value="P-loop_NTPase"/>
</dbReference>
<dbReference type="InterPro" id="IPR001650">
    <property type="entry name" value="Helicase_C-like"/>
</dbReference>
<dbReference type="PROSITE" id="PS51194">
    <property type="entry name" value="HELICASE_CTER"/>
    <property type="match status" value="1"/>
</dbReference>